<dbReference type="AlphaFoldDB" id="A0A679K8R0"/>
<keyword evidence="3" id="KW-1185">Reference proteome</keyword>
<evidence type="ECO:0000313" key="2">
    <source>
        <dbReference type="EMBL" id="GJD41207.1"/>
    </source>
</evidence>
<dbReference type="RefSeq" id="WP_147831828.1">
    <property type="nucleotide sequence ID" value="NZ_BPQF01000019.1"/>
</dbReference>
<proteinExistence type="predicted"/>
<dbReference type="Proteomes" id="UP001055307">
    <property type="component" value="Unassembled WGS sequence"/>
</dbReference>
<organism evidence="1">
    <name type="scientific">Methylobacterium bullatum</name>
    <dbReference type="NCBI Taxonomy" id="570505"/>
    <lineage>
        <taxon>Bacteria</taxon>
        <taxon>Pseudomonadati</taxon>
        <taxon>Pseudomonadota</taxon>
        <taxon>Alphaproteobacteria</taxon>
        <taxon>Hyphomicrobiales</taxon>
        <taxon>Methylobacteriaceae</taxon>
        <taxon>Methylobacterium</taxon>
    </lineage>
</organism>
<dbReference type="EMBL" id="LR743511">
    <property type="protein sequence ID" value="CAA2144330.1"/>
    <property type="molecule type" value="Genomic_DNA"/>
</dbReference>
<dbReference type="EMBL" id="BPQF01000019">
    <property type="protein sequence ID" value="GJD41207.1"/>
    <property type="molecule type" value="Genomic_DNA"/>
</dbReference>
<reference evidence="1" key="2">
    <citation type="submission" date="2019-12" db="EMBL/GenBank/DDBJ databases">
        <authorList>
            <person name="Cremers G."/>
        </authorList>
    </citation>
    <scope>NUCLEOTIDE SEQUENCE</scope>
    <source>
        <strain evidence="1">Mbul2</strain>
    </source>
</reference>
<sequence length="91" mass="10179">MLALDRDDENSAYLVIVDTAIPNQCIGKIRGTDRKLDASTLRLRVKAGEPNEVCEITVRYNGDRSRVQVTSENCDHFHGPSCDFGGTLKRR</sequence>
<accession>A0A679K8R0</accession>
<name>A0A679K8R0_9HYPH</name>
<evidence type="ECO:0000313" key="1">
    <source>
        <dbReference type="EMBL" id="CAA2144330.1"/>
    </source>
</evidence>
<evidence type="ECO:0000313" key="3">
    <source>
        <dbReference type="Proteomes" id="UP001055307"/>
    </source>
</evidence>
<reference evidence="2" key="3">
    <citation type="submission" date="2021-08" db="EMBL/GenBank/DDBJ databases">
        <authorList>
            <person name="Tani A."/>
            <person name="Ola A."/>
            <person name="Ogura Y."/>
            <person name="Katsura K."/>
            <person name="Hayashi T."/>
        </authorList>
    </citation>
    <scope>NUCLEOTIDE SEQUENCE</scope>
    <source>
        <strain evidence="2">DSM 21893</strain>
    </source>
</reference>
<protein>
    <submittedName>
        <fullName evidence="1">Uncharacterized protein</fullName>
    </submittedName>
</protein>
<reference evidence="2" key="1">
    <citation type="journal article" date="2016" name="Front. Microbiol.">
        <title>Genome Sequence of the Piezophilic, Mesophilic Sulfate-Reducing Bacterium Desulfovibrio indicus J2T.</title>
        <authorList>
            <person name="Cao J."/>
            <person name="Maignien L."/>
            <person name="Shao Z."/>
            <person name="Alain K."/>
            <person name="Jebbar M."/>
        </authorList>
    </citation>
    <scope>NUCLEOTIDE SEQUENCE</scope>
    <source>
        <strain evidence="2">DSM 21893</strain>
    </source>
</reference>
<gene>
    <name evidence="1" type="ORF">MBLL_03453</name>
    <name evidence="2" type="ORF">OICFNHDK_3686</name>
</gene>